<keyword evidence="3" id="KW-1185">Reference proteome</keyword>
<dbReference type="EMBL" id="SDMQ01000001">
    <property type="protein sequence ID" value="TBT88563.1"/>
    <property type="molecule type" value="Genomic_DNA"/>
</dbReference>
<sequence>MSEGGSGGPGSRLRRWAAIVVLILLTSGVTVLALELSTARAFGWGMRAQLGRLELDTLALGTAVVALLVAGLFGLTGRLRRGIPLAAMAAMLVVAVNHVKIRFRSEPLYPSDVAFLRDAHLLVMAVGAGHGTATAFSVPAP</sequence>
<dbReference type="RefSeq" id="WP_131166693.1">
    <property type="nucleotide sequence ID" value="NZ_SDMQ01000001.1"/>
</dbReference>
<dbReference type="Proteomes" id="UP000292373">
    <property type="component" value="Unassembled WGS sequence"/>
</dbReference>
<dbReference type="OrthoDB" id="5363296at2"/>
<keyword evidence="1" id="KW-0812">Transmembrane</keyword>
<accession>A0A4Q9KGV4</accession>
<proteinExistence type="predicted"/>
<keyword evidence="1" id="KW-1133">Transmembrane helix</keyword>
<feature type="transmembrane region" description="Helical" evidence="1">
    <location>
        <begin position="16"/>
        <end position="36"/>
    </location>
</feature>
<organism evidence="2 3">
    <name type="scientific">Propioniciclava sinopodophylli</name>
    <dbReference type="NCBI Taxonomy" id="1837344"/>
    <lineage>
        <taxon>Bacteria</taxon>
        <taxon>Bacillati</taxon>
        <taxon>Actinomycetota</taxon>
        <taxon>Actinomycetes</taxon>
        <taxon>Propionibacteriales</taxon>
        <taxon>Propionibacteriaceae</taxon>
        <taxon>Propioniciclava</taxon>
    </lineage>
</organism>
<evidence type="ECO:0000256" key="1">
    <source>
        <dbReference type="SAM" id="Phobius"/>
    </source>
</evidence>
<evidence type="ECO:0000313" key="3">
    <source>
        <dbReference type="Proteomes" id="UP000292373"/>
    </source>
</evidence>
<keyword evidence="1" id="KW-0472">Membrane</keyword>
<dbReference type="AlphaFoldDB" id="A0A4Q9KGV4"/>
<name>A0A4Q9KGV4_9ACTN</name>
<reference evidence="2 3" key="1">
    <citation type="submission" date="2019-01" db="EMBL/GenBank/DDBJ databases">
        <title>Lactibacter flavus gen. nov., sp. nov., a novel bacterium of the family Propionibacteriaceae isolated from raw milk and dairy products.</title>
        <authorList>
            <person name="Huptas C."/>
            <person name="Wenning M."/>
            <person name="Breitenwieser F."/>
            <person name="Doll E."/>
            <person name="Von Neubeck M."/>
            <person name="Busse H.-J."/>
            <person name="Scherer S."/>
        </authorList>
    </citation>
    <scope>NUCLEOTIDE SEQUENCE [LARGE SCALE GENOMIC DNA]</scope>
    <source>
        <strain evidence="2 3">KCTC 33808</strain>
    </source>
</reference>
<comment type="caution">
    <text evidence="2">The sequence shown here is derived from an EMBL/GenBank/DDBJ whole genome shotgun (WGS) entry which is preliminary data.</text>
</comment>
<feature type="transmembrane region" description="Helical" evidence="1">
    <location>
        <begin position="82"/>
        <end position="99"/>
    </location>
</feature>
<feature type="transmembrane region" description="Helical" evidence="1">
    <location>
        <begin position="57"/>
        <end position="76"/>
    </location>
</feature>
<gene>
    <name evidence="2" type="ORF">ET989_01005</name>
</gene>
<protein>
    <submittedName>
        <fullName evidence="2">Uncharacterized protein</fullName>
    </submittedName>
</protein>
<evidence type="ECO:0000313" key="2">
    <source>
        <dbReference type="EMBL" id="TBT88563.1"/>
    </source>
</evidence>